<proteinExistence type="predicted"/>
<dbReference type="Proteomes" id="UP000887563">
    <property type="component" value="Unplaced"/>
</dbReference>
<name>A0A914ML75_MELIC</name>
<evidence type="ECO:0000313" key="2">
    <source>
        <dbReference type="WBParaSite" id="Minc3s02116g28387"/>
    </source>
</evidence>
<protein>
    <submittedName>
        <fullName evidence="2">Uncharacterized protein</fullName>
    </submittedName>
</protein>
<keyword evidence="1" id="KW-1185">Reference proteome</keyword>
<accession>A0A914ML75</accession>
<evidence type="ECO:0000313" key="1">
    <source>
        <dbReference type="Proteomes" id="UP000887563"/>
    </source>
</evidence>
<dbReference type="WBParaSite" id="Minc3s02116g28387">
    <property type="protein sequence ID" value="Minc3s02116g28387"/>
    <property type="gene ID" value="Minc3s02116g28387"/>
</dbReference>
<reference evidence="2" key="1">
    <citation type="submission" date="2022-11" db="UniProtKB">
        <authorList>
            <consortium name="WormBaseParasite"/>
        </authorList>
    </citation>
    <scope>IDENTIFICATION</scope>
</reference>
<dbReference type="AlphaFoldDB" id="A0A914ML75"/>
<sequence length="57" mass="6432">MLLQHIVPNAQGCVVHSLVMPPNNQLWFVLNPHDVVSLDAYIPHELSQRHPSTVLPK</sequence>
<organism evidence="1 2">
    <name type="scientific">Meloidogyne incognita</name>
    <name type="common">Southern root-knot nematode worm</name>
    <name type="synonym">Oxyuris incognita</name>
    <dbReference type="NCBI Taxonomy" id="6306"/>
    <lineage>
        <taxon>Eukaryota</taxon>
        <taxon>Metazoa</taxon>
        <taxon>Ecdysozoa</taxon>
        <taxon>Nematoda</taxon>
        <taxon>Chromadorea</taxon>
        <taxon>Rhabditida</taxon>
        <taxon>Tylenchina</taxon>
        <taxon>Tylenchomorpha</taxon>
        <taxon>Tylenchoidea</taxon>
        <taxon>Meloidogynidae</taxon>
        <taxon>Meloidogyninae</taxon>
        <taxon>Meloidogyne</taxon>
        <taxon>Meloidogyne incognita group</taxon>
    </lineage>
</organism>